<keyword evidence="4 11" id="KW-0808">Transferase</keyword>
<keyword evidence="9" id="KW-0325">Glycoprotein</keyword>
<gene>
    <name evidence="13" type="ORF">g.17353</name>
</gene>
<keyword evidence="3 11" id="KW-0328">Glycosyltransferase</keyword>
<comment type="subcellular location">
    <subcellularLocation>
        <location evidence="10">Endomembrane system</location>
        <topology evidence="10">Single-pass type I membrane protein</topology>
    </subcellularLocation>
    <subcellularLocation>
        <location evidence="1">Endoplasmic reticulum</location>
    </subcellularLocation>
    <subcellularLocation>
        <location evidence="12">Membrane</location>
        <topology evidence="12">Single-pass membrane protein</topology>
    </subcellularLocation>
</comment>
<evidence type="ECO:0000256" key="12">
    <source>
        <dbReference type="RuleBase" id="RU362059"/>
    </source>
</evidence>
<keyword evidence="12" id="KW-0732">Signal</keyword>
<evidence type="ECO:0000256" key="5">
    <source>
        <dbReference type="ARBA" id="ARBA00022692"/>
    </source>
</evidence>
<comment type="similarity">
    <text evidence="2 11">Belongs to the UDP-glycosyltransferase family.</text>
</comment>
<keyword evidence="8" id="KW-0472">Membrane</keyword>
<feature type="signal peptide" evidence="12">
    <location>
        <begin position="1"/>
        <end position="20"/>
    </location>
</feature>
<dbReference type="PROSITE" id="PS00375">
    <property type="entry name" value="UDPGT"/>
    <property type="match status" value="1"/>
</dbReference>
<evidence type="ECO:0000256" key="10">
    <source>
        <dbReference type="ARBA" id="ARBA00046288"/>
    </source>
</evidence>
<dbReference type="CDD" id="cd03784">
    <property type="entry name" value="GT1_Gtf-like"/>
    <property type="match status" value="1"/>
</dbReference>
<evidence type="ECO:0000256" key="7">
    <source>
        <dbReference type="ARBA" id="ARBA00022989"/>
    </source>
</evidence>
<keyword evidence="5" id="KW-0812">Transmembrane</keyword>
<name>A0A1B6H0S5_9HEMI</name>
<evidence type="ECO:0000256" key="11">
    <source>
        <dbReference type="RuleBase" id="RU003718"/>
    </source>
</evidence>
<evidence type="ECO:0000256" key="2">
    <source>
        <dbReference type="ARBA" id="ARBA00009995"/>
    </source>
</evidence>
<dbReference type="EC" id="2.4.1.17" evidence="12"/>
<dbReference type="AlphaFoldDB" id="A0A1B6H0S5"/>
<dbReference type="InterPro" id="IPR050271">
    <property type="entry name" value="UDP-glycosyltransferase"/>
</dbReference>
<protein>
    <recommendedName>
        <fullName evidence="12">UDP-glucuronosyltransferase</fullName>
        <ecNumber evidence="12">2.4.1.17</ecNumber>
    </recommendedName>
</protein>
<evidence type="ECO:0000313" key="13">
    <source>
        <dbReference type="EMBL" id="JAS68286.1"/>
    </source>
</evidence>
<evidence type="ECO:0000256" key="6">
    <source>
        <dbReference type="ARBA" id="ARBA00022824"/>
    </source>
</evidence>
<evidence type="ECO:0000256" key="1">
    <source>
        <dbReference type="ARBA" id="ARBA00004240"/>
    </source>
</evidence>
<dbReference type="SUPFAM" id="SSF53756">
    <property type="entry name" value="UDP-Glycosyltransferase/glycogen phosphorylase"/>
    <property type="match status" value="1"/>
</dbReference>
<dbReference type="PANTHER" id="PTHR48043">
    <property type="entry name" value="EG:EG0003.4 PROTEIN-RELATED"/>
    <property type="match status" value="1"/>
</dbReference>
<comment type="catalytic activity">
    <reaction evidence="12">
        <text>glucuronate acceptor + UDP-alpha-D-glucuronate = acceptor beta-D-glucuronoside + UDP + H(+)</text>
        <dbReference type="Rhea" id="RHEA:21032"/>
        <dbReference type="ChEBI" id="CHEBI:15378"/>
        <dbReference type="ChEBI" id="CHEBI:58052"/>
        <dbReference type="ChEBI" id="CHEBI:58223"/>
        <dbReference type="ChEBI" id="CHEBI:132367"/>
        <dbReference type="ChEBI" id="CHEBI:132368"/>
        <dbReference type="EC" id="2.4.1.17"/>
    </reaction>
</comment>
<dbReference type="PANTHER" id="PTHR48043:SF159">
    <property type="entry name" value="EG:EG0003.4 PROTEIN-RELATED"/>
    <property type="match status" value="1"/>
</dbReference>
<organism evidence="13">
    <name type="scientific">Cuerna arida</name>
    <dbReference type="NCBI Taxonomy" id="1464854"/>
    <lineage>
        <taxon>Eukaryota</taxon>
        <taxon>Metazoa</taxon>
        <taxon>Ecdysozoa</taxon>
        <taxon>Arthropoda</taxon>
        <taxon>Hexapoda</taxon>
        <taxon>Insecta</taxon>
        <taxon>Pterygota</taxon>
        <taxon>Neoptera</taxon>
        <taxon>Paraneoptera</taxon>
        <taxon>Hemiptera</taxon>
        <taxon>Auchenorrhyncha</taxon>
        <taxon>Membracoidea</taxon>
        <taxon>Cicadellidae</taxon>
        <taxon>Cicadellinae</taxon>
        <taxon>Proconiini</taxon>
        <taxon>Cuerna</taxon>
    </lineage>
</organism>
<dbReference type="InterPro" id="IPR035595">
    <property type="entry name" value="UDP_glycos_trans_CS"/>
</dbReference>
<dbReference type="Pfam" id="PF00201">
    <property type="entry name" value="UDPGT"/>
    <property type="match status" value="1"/>
</dbReference>
<dbReference type="GO" id="GO:0016020">
    <property type="term" value="C:membrane"/>
    <property type="evidence" value="ECO:0007669"/>
    <property type="project" value="UniProtKB-SubCell"/>
</dbReference>
<dbReference type="FunFam" id="3.40.50.2000:FF:000050">
    <property type="entry name" value="UDP-glucuronosyltransferase"/>
    <property type="match status" value="1"/>
</dbReference>
<evidence type="ECO:0000256" key="9">
    <source>
        <dbReference type="ARBA" id="ARBA00023180"/>
    </source>
</evidence>
<keyword evidence="6" id="KW-0256">Endoplasmic reticulum</keyword>
<reference evidence="13" key="1">
    <citation type="submission" date="2015-11" db="EMBL/GenBank/DDBJ databases">
        <title>De novo transcriptome assembly of four potential Pierce s Disease insect vectors from Arizona vineyards.</title>
        <authorList>
            <person name="Tassone E.E."/>
        </authorList>
    </citation>
    <scope>NUCLEOTIDE SEQUENCE</scope>
</reference>
<feature type="chain" id="PRO_5008447264" description="UDP-glucuronosyltransferase" evidence="12">
    <location>
        <begin position="21"/>
        <end position="431"/>
    </location>
</feature>
<dbReference type="InterPro" id="IPR002213">
    <property type="entry name" value="UDP_glucos_trans"/>
</dbReference>
<dbReference type="GO" id="GO:0005783">
    <property type="term" value="C:endoplasmic reticulum"/>
    <property type="evidence" value="ECO:0007669"/>
    <property type="project" value="UniProtKB-SubCell"/>
</dbReference>
<proteinExistence type="inferred from homology"/>
<evidence type="ECO:0000256" key="3">
    <source>
        <dbReference type="ARBA" id="ARBA00022676"/>
    </source>
</evidence>
<keyword evidence="7" id="KW-1133">Transmembrane helix</keyword>
<dbReference type="EMBL" id="GECZ01001483">
    <property type="protein sequence ID" value="JAS68286.1"/>
    <property type="molecule type" value="Transcribed_RNA"/>
</dbReference>
<accession>A0A1B6H0S5</accession>
<dbReference type="Gene3D" id="3.40.50.2000">
    <property type="entry name" value="Glycogen Phosphorylase B"/>
    <property type="match status" value="2"/>
</dbReference>
<evidence type="ECO:0000256" key="4">
    <source>
        <dbReference type="ARBA" id="ARBA00022679"/>
    </source>
</evidence>
<dbReference type="GO" id="GO:0015020">
    <property type="term" value="F:glucuronosyltransferase activity"/>
    <property type="evidence" value="ECO:0007669"/>
    <property type="project" value="UniProtKB-EC"/>
</dbReference>
<sequence length="431" mass="48094">MKGLFLLSVVLFQALGCGLGARILAVLPFPGRSHFFFMKAILKALSQRGHHIVEYSPFPPSKPLANYTHIEVHTFLEDIVNDWSFEEFSEMALKDQPVVGLGFMSVWNATRAVCAEAFQHENFKKLINSDEKFDLVITESAFGQESMLVFGHRFSAPTVTLQTFSSWSGINQNAGNALSIASIPDIISIVATDQMSFFERFLNFVSTLMTLFIYYNQQLPSHDNILKDNYRLDAPPVADMVSNVSLYLINTHPAVEYTQPYTPNIIPVGGIVIEPDRTSLPQDIQKFMDGATKDGVIYFSLGTLVPVHRMPIEKLQMFVNVFSKLKQKVLWRINLDSIPGLSDNVRLTKWVPQPGVLAHPNCVLFLTHGGLFGQQEAIHAGVPTVNIPFFGDQPYNVKFAEHRGIGVKLAFSTLSEETISTAINTVLDNPK</sequence>
<evidence type="ECO:0000256" key="8">
    <source>
        <dbReference type="ARBA" id="ARBA00023136"/>
    </source>
</evidence>